<keyword evidence="4 5" id="KW-0472">Membrane</keyword>
<dbReference type="GO" id="GO:0032259">
    <property type="term" value="P:methylation"/>
    <property type="evidence" value="ECO:0007669"/>
    <property type="project" value="UniProtKB-KW"/>
</dbReference>
<evidence type="ECO:0000256" key="5">
    <source>
        <dbReference type="SAM" id="Phobius"/>
    </source>
</evidence>
<comment type="subcellular location">
    <subcellularLocation>
        <location evidence="1">Membrane</location>
        <topology evidence="1">Multi-pass membrane protein</topology>
    </subcellularLocation>
</comment>
<evidence type="ECO:0000313" key="7">
    <source>
        <dbReference type="Proteomes" id="UP000317648"/>
    </source>
</evidence>
<keyword evidence="6" id="KW-0489">Methyltransferase</keyword>
<dbReference type="GO" id="GO:0004671">
    <property type="term" value="F:protein C-terminal S-isoprenylcysteine carboxyl O-methyltransferase activity"/>
    <property type="evidence" value="ECO:0007669"/>
    <property type="project" value="InterPro"/>
</dbReference>
<feature type="transmembrane region" description="Helical" evidence="5">
    <location>
        <begin position="80"/>
        <end position="100"/>
    </location>
</feature>
<dbReference type="RefSeq" id="WP_145051952.1">
    <property type="nucleotide sequence ID" value="NZ_CP036433.1"/>
</dbReference>
<feature type="transmembrane region" description="Helical" evidence="5">
    <location>
        <begin position="44"/>
        <end position="65"/>
    </location>
</feature>
<sequence length="198" mass="22332">MPSETPFRIALIVVILFTMAVTLYHRLQAAKSGEKISRREEGVLFAVVLRLAGLLLWVATFGYLLFPTYFQWAAMPVPMWLRWIGVVSGALCSLLMWWTLSSLGKNLTDTVVTRAEATLITHGPYRWVRHPFYLTAALLMASVTLLTANWLIGISSVAVLALLAVRTPKEEQMLIEKFGDEYRQYIARTGRFLPRIGG</sequence>
<dbReference type="OrthoDB" id="9789029at2"/>
<name>A0A518DQJ4_9BACT</name>
<dbReference type="Pfam" id="PF04140">
    <property type="entry name" value="ICMT"/>
    <property type="match status" value="1"/>
</dbReference>
<protein>
    <submittedName>
        <fullName evidence="6">Isoprenylcysteine carboxyl methyltransferase (ICMT) family protein</fullName>
    </submittedName>
</protein>
<evidence type="ECO:0000256" key="4">
    <source>
        <dbReference type="ARBA" id="ARBA00023136"/>
    </source>
</evidence>
<organism evidence="6 7">
    <name type="scientific">Lignipirellula cremea</name>
    <dbReference type="NCBI Taxonomy" id="2528010"/>
    <lineage>
        <taxon>Bacteria</taxon>
        <taxon>Pseudomonadati</taxon>
        <taxon>Planctomycetota</taxon>
        <taxon>Planctomycetia</taxon>
        <taxon>Pirellulales</taxon>
        <taxon>Pirellulaceae</taxon>
        <taxon>Lignipirellula</taxon>
    </lineage>
</organism>
<evidence type="ECO:0000313" key="6">
    <source>
        <dbReference type="EMBL" id="QDU94113.1"/>
    </source>
</evidence>
<keyword evidence="2 5" id="KW-0812">Transmembrane</keyword>
<feature type="transmembrane region" description="Helical" evidence="5">
    <location>
        <begin position="132"/>
        <end position="165"/>
    </location>
</feature>
<dbReference type="Gene3D" id="1.20.120.1630">
    <property type="match status" value="1"/>
</dbReference>
<evidence type="ECO:0000256" key="2">
    <source>
        <dbReference type="ARBA" id="ARBA00022692"/>
    </source>
</evidence>
<gene>
    <name evidence="6" type="ORF">Pla8534_18990</name>
</gene>
<feature type="transmembrane region" description="Helical" evidence="5">
    <location>
        <begin position="6"/>
        <end position="24"/>
    </location>
</feature>
<dbReference type="GO" id="GO:0016020">
    <property type="term" value="C:membrane"/>
    <property type="evidence" value="ECO:0007669"/>
    <property type="project" value="UniProtKB-SubCell"/>
</dbReference>
<proteinExistence type="predicted"/>
<evidence type="ECO:0000256" key="3">
    <source>
        <dbReference type="ARBA" id="ARBA00022989"/>
    </source>
</evidence>
<keyword evidence="3 5" id="KW-1133">Transmembrane helix</keyword>
<dbReference type="KEGG" id="lcre:Pla8534_18990"/>
<dbReference type="InterPro" id="IPR007269">
    <property type="entry name" value="ICMT_MeTrfase"/>
</dbReference>
<keyword evidence="7" id="KW-1185">Reference proteome</keyword>
<dbReference type="AlphaFoldDB" id="A0A518DQJ4"/>
<evidence type="ECO:0000256" key="1">
    <source>
        <dbReference type="ARBA" id="ARBA00004141"/>
    </source>
</evidence>
<keyword evidence="6" id="KW-0808">Transferase</keyword>
<dbReference type="PANTHER" id="PTHR12714">
    <property type="entry name" value="PROTEIN-S ISOPRENYLCYSTEINE O-METHYLTRANSFERASE"/>
    <property type="match status" value="1"/>
</dbReference>
<dbReference type="PANTHER" id="PTHR12714:SF9">
    <property type="entry name" value="PROTEIN-S-ISOPRENYLCYSTEINE O-METHYLTRANSFERASE"/>
    <property type="match status" value="1"/>
</dbReference>
<accession>A0A518DQJ4</accession>
<dbReference type="EMBL" id="CP036433">
    <property type="protein sequence ID" value="QDU94113.1"/>
    <property type="molecule type" value="Genomic_DNA"/>
</dbReference>
<dbReference type="Proteomes" id="UP000317648">
    <property type="component" value="Chromosome"/>
</dbReference>
<reference evidence="6 7" key="1">
    <citation type="submission" date="2019-02" db="EMBL/GenBank/DDBJ databases">
        <title>Deep-cultivation of Planctomycetes and their phenomic and genomic characterization uncovers novel biology.</title>
        <authorList>
            <person name="Wiegand S."/>
            <person name="Jogler M."/>
            <person name="Boedeker C."/>
            <person name="Pinto D."/>
            <person name="Vollmers J."/>
            <person name="Rivas-Marin E."/>
            <person name="Kohn T."/>
            <person name="Peeters S.H."/>
            <person name="Heuer A."/>
            <person name="Rast P."/>
            <person name="Oberbeckmann S."/>
            <person name="Bunk B."/>
            <person name="Jeske O."/>
            <person name="Meyerdierks A."/>
            <person name="Storesund J.E."/>
            <person name="Kallscheuer N."/>
            <person name="Luecker S."/>
            <person name="Lage O.M."/>
            <person name="Pohl T."/>
            <person name="Merkel B.J."/>
            <person name="Hornburger P."/>
            <person name="Mueller R.-W."/>
            <person name="Bruemmer F."/>
            <person name="Labrenz M."/>
            <person name="Spormann A.M."/>
            <person name="Op den Camp H."/>
            <person name="Overmann J."/>
            <person name="Amann R."/>
            <person name="Jetten M.S.M."/>
            <person name="Mascher T."/>
            <person name="Medema M.H."/>
            <person name="Devos D.P."/>
            <person name="Kaster A.-K."/>
            <person name="Ovreas L."/>
            <person name="Rohde M."/>
            <person name="Galperin M.Y."/>
            <person name="Jogler C."/>
        </authorList>
    </citation>
    <scope>NUCLEOTIDE SEQUENCE [LARGE SCALE GENOMIC DNA]</scope>
    <source>
        <strain evidence="6 7">Pla85_3_4</strain>
    </source>
</reference>